<protein>
    <submittedName>
        <fullName evidence="1">4967_t:CDS:1</fullName>
    </submittedName>
</protein>
<accession>A0A9N9NQP8</accession>
<gene>
    <name evidence="1" type="ORF">RFULGI_LOCUS13640</name>
</gene>
<dbReference type="EMBL" id="CAJVPZ010036588">
    <property type="protein sequence ID" value="CAG8751659.1"/>
    <property type="molecule type" value="Genomic_DNA"/>
</dbReference>
<evidence type="ECO:0000313" key="1">
    <source>
        <dbReference type="EMBL" id="CAG8751659.1"/>
    </source>
</evidence>
<evidence type="ECO:0000313" key="2">
    <source>
        <dbReference type="Proteomes" id="UP000789396"/>
    </source>
</evidence>
<feature type="non-terminal residue" evidence="1">
    <location>
        <position position="1"/>
    </location>
</feature>
<dbReference type="OrthoDB" id="2394465at2759"/>
<sequence length="112" mass="12768">FAETIKHCWVHTKILTPRDEAGISIPDPPITNDLESIKENPTEKLVKELQQQIDTLNICTLISVKNWLNSEGVVEVEQRKEEEEIIEPTLTTKKKLAVLHNALKIVTEMVNN</sequence>
<dbReference type="AlphaFoldDB" id="A0A9N9NQP8"/>
<feature type="non-terminal residue" evidence="1">
    <location>
        <position position="112"/>
    </location>
</feature>
<name>A0A9N9NQP8_9GLOM</name>
<proteinExistence type="predicted"/>
<comment type="caution">
    <text evidence="1">The sequence shown here is derived from an EMBL/GenBank/DDBJ whole genome shotgun (WGS) entry which is preliminary data.</text>
</comment>
<organism evidence="1 2">
    <name type="scientific">Racocetra fulgida</name>
    <dbReference type="NCBI Taxonomy" id="60492"/>
    <lineage>
        <taxon>Eukaryota</taxon>
        <taxon>Fungi</taxon>
        <taxon>Fungi incertae sedis</taxon>
        <taxon>Mucoromycota</taxon>
        <taxon>Glomeromycotina</taxon>
        <taxon>Glomeromycetes</taxon>
        <taxon>Diversisporales</taxon>
        <taxon>Gigasporaceae</taxon>
        <taxon>Racocetra</taxon>
    </lineage>
</organism>
<reference evidence="1" key="1">
    <citation type="submission" date="2021-06" db="EMBL/GenBank/DDBJ databases">
        <authorList>
            <person name="Kallberg Y."/>
            <person name="Tangrot J."/>
            <person name="Rosling A."/>
        </authorList>
    </citation>
    <scope>NUCLEOTIDE SEQUENCE</scope>
    <source>
        <strain evidence="1">IN212</strain>
    </source>
</reference>
<dbReference type="Proteomes" id="UP000789396">
    <property type="component" value="Unassembled WGS sequence"/>
</dbReference>
<keyword evidence="2" id="KW-1185">Reference proteome</keyword>